<dbReference type="GO" id="GO:0004477">
    <property type="term" value="F:methenyltetrahydrofolate cyclohydrolase activity"/>
    <property type="evidence" value="ECO:0007669"/>
    <property type="project" value="TreeGrafter"/>
</dbReference>
<dbReference type="InterPro" id="IPR036291">
    <property type="entry name" value="NAD(P)-bd_dom_sf"/>
</dbReference>
<keyword evidence="4" id="KW-1185">Reference proteome</keyword>
<dbReference type="SUPFAM" id="SSF51735">
    <property type="entry name" value="NAD(P)-binding Rossmann-fold domains"/>
    <property type="match status" value="1"/>
</dbReference>
<sequence length="157" mass="17177">MVILGTRKDSQSYVGMKRKACAEVGIKSFAVDLPEHVSEAEAINRVHELSAHLEVYGWPVTKKIELPSLCMFALLLLKSDATVSIVHSRTEHPECITCEAYIVIAAAGRAMMIKGSWIRPDAAVIDVGMNAIYDKSKKSGYRLVGAVDFQEARKVAG</sequence>
<protein>
    <submittedName>
        <fullName evidence="3">Tetrahydrofolate dehydrogenase/cyclohydrolase, catalytic domain</fullName>
    </submittedName>
</protein>
<dbReference type="InterPro" id="IPR020631">
    <property type="entry name" value="THF_DH/CycHdrlase_NAD-bd_dom"/>
</dbReference>
<dbReference type="EMBL" id="JBAMMX010000006">
    <property type="protein sequence ID" value="KAK6937406.1"/>
    <property type="molecule type" value="Genomic_DNA"/>
</dbReference>
<dbReference type="PANTHER" id="PTHR48099">
    <property type="entry name" value="C-1-TETRAHYDROFOLATE SYNTHASE, CYTOPLASMIC-RELATED"/>
    <property type="match status" value="1"/>
</dbReference>
<dbReference type="PANTHER" id="PTHR48099:SF27">
    <property type="entry name" value="BIFUNCTIONAL PROTEIN FOLD 2"/>
    <property type="match status" value="1"/>
</dbReference>
<evidence type="ECO:0000313" key="3">
    <source>
        <dbReference type="EMBL" id="KAK6937406.1"/>
    </source>
</evidence>
<dbReference type="InterPro" id="IPR020630">
    <property type="entry name" value="THF_DH/CycHdrlase_cat_dom"/>
</dbReference>
<dbReference type="InterPro" id="IPR046346">
    <property type="entry name" value="Aminoacid_DH-like_N_sf"/>
</dbReference>
<dbReference type="Pfam" id="PF02882">
    <property type="entry name" value="THF_DHG_CYH_C"/>
    <property type="match status" value="1"/>
</dbReference>
<dbReference type="Proteomes" id="UP001370490">
    <property type="component" value="Unassembled WGS sequence"/>
</dbReference>
<dbReference type="Gene3D" id="3.40.50.720">
    <property type="entry name" value="NAD(P)-binding Rossmann-like Domain"/>
    <property type="match status" value="1"/>
</dbReference>
<evidence type="ECO:0000259" key="2">
    <source>
        <dbReference type="Pfam" id="PF02882"/>
    </source>
</evidence>
<feature type="domain" description="Tetrahydrofolate dehydrogenase/cyclohydrolase catalytic" evidence="1">
    <location>
        <begin position="2"/>
        <end position="57"/>
    </location>
</feature>
<dbReference type="Gene3D" id="3.40.50.10860">
    <property type="entry name" value="Leucine Dehydrogenase, chain A, domain 1"/>
    <property type="match status" value="1"/>
</dbReference>
<gene>
    <name evidence="3" type="ORF">RJ641_030914</name>
</gene>
<reference evidence="3 4" key="1">
    <citation type="submission" date="2023-12" db="EMBL/GenBank/DDBJ databases">
        <title>A high-quality genome assembly for Dillenia turbinata (Dilleniales).</title>
        <authorList>
            <person name="Chanderbali A."/>
        </authorList>
    </citation>
    <scope>NUCLEOTIDE SEQUENCE [LARGE SCALE GENOMIC DNA]</scope>
    <source>
        <strain evidence="3">LSX21</strain>
        <tissue evidence="3">Leaf</tissue>
    </source>
</reference>
<organism evidence="3 4">
    <name type="scientific">Dillenia turbinata</name>
    <dbReference type="NCBI Taxonomy" id="194707"/>
    <lineage>
        <taxon>Eukaryota</taxon>
        <taxon>Viridiplantae</taxon>
        <taxon>Streptophyta</taxon>
        <taxon>Embryophyta</taxon>
        <taxon>Tracheophyta</taxon>
        <taxon>Spermatophyta</taxon>
        <taxon>Magnoliopsida</taxon>
        <taxon>eudicotyledons</taxon>
        <taxon>Gunneridae</taxon>
        <taxon>Pentapetalae</taxon>
        <taxon>Dilleniales</taxon>
        <taxon>Dilleniaceae</taxon>
        <taxon>Dillenia</taxon>
    </lineage>
</organism>
<proteinExistence type="predicted"/>
<evidence type="ECO:0000313" key="4">
    <source>
        <dbReference type="Proteomes" id="UP001370490"/>
    </source>
</evidence>
<dbReference type="SUPFAM" id="SSF53223">
    <property type="entry name" value="Aminoacid dehydrogenase-like, N-terminal domain"/>
    <property type="match status" value="1"/>
</dbReference>
<name>A0AAN8VX53_9MAGN</name>
<feature type="domain" description="Tetrahydrofolate dehydrogenase/cyclohydrolase NAD(P)-binding" evidence="2">
    <location>
        <begin position="73"/>
        <end position="156"/>
    </location>
</feature>
<dbReference type="GO" id="GO:0004488">
    <property type="term" value="F:methylenetetrahydrofolate dehydrogenase (NADP+) activity"/>
    <property type="evidence" value="ECO:0007669"/>
    <property type="project" value="InterPro"/>
</dbReference>
<dbReference type="AlphaFoldDB" id="A0AAN8VX53"/>
<accession>A0AAN8VX53</accession>
<comment type="caution">
    <text evidence="3">The sequence shown here is derived from an EMBL/GenBank/DDBJ whole genome shotgun (WGS) entry which is preliminary data.</text>
</comment>
<evidence type="ECO:0000259" key="1">
    <source>
        <dbReference type="Pfam" id="PF00763"/>
    </source>
</evidence>
<dbReference type="GO" id="GO:0005829">
    <property type="term" value="C:cytosol"/>
    <property type="evidence" value="ECO:0007669"/>
    <property type="project" value="TreeGrafter"/>
</dbReference>
<dbReference type="GO" id="GO:0035999">
    <property type="term" value="P:tetrahydrofolate interconversion"/>
    <property type="evidence" value="ECO:0007669"/>
    <property type="project" value="TreeGrafter"/>
</dbReference>
<dbReference type="Pfam" id="PF00763">
    <property type="entry name" value="THF_DHG_CYH"/>
    <property type="match status" value="1"/>
</dbReference>